<evidence type="ECO:0000256" key="5">
    <source>
        <dbReference type="ARBA" id="ARBA00023136"/>
    </source>
</evidence>
<sequence>MTPERLKRYFRKRIEAKPEKYKDLKKALEASRLKKTLPELLASSLFYPLLLMPLAWALSYLALAQFAHEIGSIFYFGFEIEFWKIQIALSTLVSILAFSIAHYLILAHPYYVANLRRGKIDSALPHAVNMMLGMMKGNVPLISAFRFIAENRALFGEVSVEFERIAVLAEFEDLESAMKYVAETTPSEKLRVFLENLIEVYRSSGNVLNYLKAKSEQFFMERERSYIVLIETIQVLAEIYLALFIVAPLFLLIVLVVMGMFGSGALNLYRIIVFTMIPVGSLAILWIVQSMTLKEGREIGRIVRELEILSAPISNRRGFRLKKFRRIYNSIKNFLLYPIHEAPYVLKLKHIAFYLLSPGMAFFAIFLGKLEFDYLIFSTMLAIGIPLVLFVEYRERLIRQAERELPEFLKQMASLNEAGMNVVEALKNIGESKVGIVSREIKIVKRYMEWGEVIARAFLRLESRIRSGLFQKAISMLVKAIEASPNIKEALYTASIFSELEVEMRERLRSVMSTYLIIIYLAFGVFLYTSYVMIQNLLSVVSGIQSSMISVNVYEVERVFMETSMLIAIFSGLAGGIIGEGRIEAGLKHLFLLLVISYVFFKFVV</sequence>
<feature type="domain" description="Type II secretion system protein GspF" evidence="7">
    <location>
        <begin position="408"/>
        <end position="533"/>
    </location>
</feature>
<reference evidence="8" key="1">
    <citation type="journal article" date="2020" name="mSystems">
        <title>Genome- and Community-Level Interaction Insights into Carbon Utilization and Element Cycling Functions of Hydrothermarchaeota in Hydrothermal Sediment.</title>
        <authorList>
            <person name="Zhou Z."/>
            <person name="Liu Y."/>
            <person name="Xu W."/>
            <person name="Pan J."/>
            <person name="Luo Z.H."/>
            <person name="Li M."/>
        </authorList>
    </citation>
    <scope>NUCLEOTIDE SEQUENCE [LARGE SCALE GENOMIC DNA]</scope>
    <source>
        <strain evidence="8">SpSt-26</strain>
    </source>
</reference>
<feature type="transmembrane region" description="Helical" evidence="6">
    <location>
        <begin position="374"/>
        <end position="393"/>
    </location>
</feature>
<comment type="subcellular location">
    <subcellularLocation>
        <location evidence="1">Cell membrane</location>
        <topology evidence="1">Multi-pass membrane protein</topology>
    </subcellularLocation>
</comment>
<accession>A0A7J2TJB4</accession>
<feature type="transmembrane region" description="Helical" evidence="6">
    <location>
        <begin position="40"/>
        <end position="63"/>
    </location>
</feature>
<dbReference type="GO" id="GO:0005886">
    <property type="term" value="C:plasma membrane"/>
    <property type="evidence" value="ECO:0007669"/>
    <property type="project" value="UniProtKB-SubCell"/>
</dbReference>
<feature type="domain" description="Type II secretion system protein GspF" evidence="7">
    <location>
        <begin position="129"/>
        <end position="254"/>
    </location>
</feature>
<evidence type="ECO:0000256" key="4">
    <source>
        <dbReference type="ARBA" id="ARBA00022989"/>
    </source>
</evidence>
<evidence type="ECO:0000259" key="7">
    <source>
        <dbReference type="Pfam" id="PF00482"/>
    </source>
</evidence>
<evidence type="ECO:0000256" key="6">
    <source>
        <dbReference type="SAM" id="Phobius"/>
    </source>
</evidence>
<dbReference type="EMBL" id="DSLA01000094">
    <property type="protein sequence ID" value="HEH35673.1"/>
    <property type="molecule type" value="Genomic_DNA"/>
</dbReference>
<proteinExistence type="predicted"/>
<dbReference type="AlphaFoldDB" id="A0A7J2TJB4"/>
<dbReference type="PANTHER" id="PTHR35402:SF1">
    <property type="entry name" value="TYPE II SECRETION SYSTEM PROTEIN GSPF DOMAIN-CONTAINING PROTEIN"/>
    <property type="match status" value="1"/>
</dbReference>
<evidence type="ECO:0000256" key="2">
    <source>
        <dbReference type="ARBA" id="ARBA00022475"/>
    </source>
</evidence>
<feature type="transmembrane region" description="Helical" evidence="6">
    <location>
        <begin position="83"/>
        <end position="106"/>
    </location>
</feature>
<organism evidence="8">
    <name type="scientific">Archaeoglobus fulgidus</name>
    <dbReference type="NCBI Taxonomy" id="2234"/>
    <lineage>
        <taxon>Archaea</taxon>
        <taxon>Methanobacteriati</taxon>
        <taxon>Methanobacteriota</taxon>
        <taxon>Archaeoglobi</taxon>
        <taxon>Archaeoglobales</taxon>
        <taxon>Archaeoglobaceae</taxon>
        <taxon>Archaeoglobus</taxon>
    </lineage>
</organism>
<evidence type="ECO:0000256" key="3">
    <source>
        <dbReference type="ARBA" id="ARBA00022692"/>
    </source>
</evidence>
<keyword evidence="4 6" id="KW-1133">Transmembrane helix</keyword>
<dbReference type="Gene3D" id="1.20.81.30">
    <property type="entry name" value="Type II secretion system (T2SS), domain F"/>
    <property type="match status" value="1"/>
</dbReference>
<keyword evidence="2" id="KW-1003">Cell membrane</keyword>
<dbReference type="Pfam" id="PF00482">
    <property type="entry name" value="T2SSF"/>
    <property type="match status" value="2"/>
</dbReference>
<gene>
    <name evidence="8" type="ORF">ENP88_05930</name>
</gene>
<evidence type="ECO:0000256" key="1">
    <source>
        <dbReference type="ARBA" id="ARBA00004651"/>
    </source>
</evidence>
<comment type="caution">
    <text evidence="8">The sequence shown here is derived from an EMBL/GenBank/DDBJ whole genome shotgun (WGS) entry which is preliminary data.</text>
</comment>
<feature type="transmembrane region" description="Helical" evidence="6">
    <location>
        <begin position="268"/>
        <end position="288"/>
    </location>
</feature>
<evidence type="ECO:0000313" key="8">
    <source>
        <dbReference type="EMBL" id="HEH35673.1"/>
    </source>
</evidence>
<protein>
    <recommendedName>
        <fullName evidence="7">Type II secretion system protein GspF domain-containing protein</fullName>
    </recommendedName>
</protein>
<dbReference type="PANTHER" id="PTHR35402">
    <property type="entry name" value="INTEGRAL MEMBRANE PROTEIN-RELATED"/>
    <property type="match status" value="1"/>
</dbReference>
<feature type="transmembrane region" description="Helical" evidence="6">
    <location>
        <begin position="585"/>
        <end position="604"/>
    </location>
</feature>
<feature type="transmembrane region" description="Helical" evidence="6">
    <location>
        <begin position="351"/>
        <end position="368"/>
    </location>
</feature>
<feature type="transmembrane region" description="Helical" evidence="6">
    <location>
        <begin position="514"/>
        <end position="538"/>
    </location>
</feature>
<name>A0A7J2TJB4_ARCFL</name>
<feature type="transmembrane region" description="Helical" evidence="6">
    <location>
        <begin position="239"/>
        <end position="262"/>
    </location>
</feature>
<feature type="transmembrane region" description="Helical" evidence="6">
    <location>
        <begin position="558"/>
        <end position="578"/>
    </location>
</feature>
<keyword evidence="5 6" id="KW-0472">Membrane</keyword>
<dbReference type="InterPro" id="IPR018076">
    <property type="entry name" value="T2SS_GspF_dom"/>
</dbReference>
<keyword evidence="3 6" id="KW-0812">Transmembrane</keyword>
<dbReference type="InterPro" id="IPR056569">
    <property type="entry name" value="ArlJ-like"/>
</dbReference>
<dbReference type="InterPro" id="IPR042094">
    <property type="entry name" value="T2SS_GspF_sf"/>
</dbReference>